<evidence type="ECO:0000313" key="8">
    <source>
        <dbReference type="Proteomes" id="UP000615580"/>
    </source>
</evidence>
<dbReference type="NCBIfam" id="TIGR01003">
    <property type="entry name" value="PTS_HPr_family"/>
    <property type="match status" value="1"/>
</dbReference>
<dbReference type="Gene3D" id="3.30.1340.10">
    <property type="entry name" value="HPr-like"/>
    <property type="match status" value="1"/>
</dbReference>
<dbReference type="GeneID" id="97331115"/>
<dbReference type="RefSeq" id="WP_088267577.1">
    <property type="nucleotide sequence ID" value="NZ_CANNXG010000001.1"/>
</dbReference>
<evidence type="ECO:0000256" key="3">
    <source>
        <dbReference type="ARBA" id="ARBA00020422"/>
    </source>
</evidence>
<dbReference type="PANTHER" id="PTHR33705">
    <property type="entry name" value="PHOSPHOCARRIER PROTEIN HPR"/>
    <property type="match status" value="1"/>
</dbReference>
<dbReference type="InterPro" id="IPR001020">
    <property type="entry name" value="PTS_HPr_His_P_site"/>
</dbReference>
<dbReference type="CDD" id="cd00367">
    <property type="entry name" value="PTS-HPr_like"/>
    <property type="match status" value="1"/>
</dbReference>
<feature type="domain" description="HPr" evidence="6">
    <location>
        <begin position="1"/>
        <end position="87"/>
    </location>
</feature>
<dbReference type="SUPFAM" id="SSF55594">
    <property type="entry name" value="HPr-like"/>
    <property type="match status" value="1"/>
</dbReference>
<dbReference type="EMBL" id="JADQUG010000095">
    <property type="protein sequence ID" value="MBG9355417.1"/>
    <property type="molecule type" value="Genomic_DNA"/>
</dbReference>
<evidence type="ECO:0000256" key="4">
    <source>
        <dbReference type="ARBA" id="ARBA00022490"/>
    </source>
</evidence>
<proteinExistence type="predicted"/>
<evidence type="ECO:0000256" key="2">
    <source>
        <dbReference type="ARBA" id="ARBA00004496"/>
    </source>
</evidence>
<gene>
    <name evidence="7" type="ORF">I4J41_13020</name>
</gene>
<comment type="subcellular location">
    <subcellularLocation>
        <location evidence="2">Cytoplasm</location>
    </subcellularLocation>
</comment>
<dbReference type="PROSITE" id="PS51350">
    <property type="entry name" value="PTS_HPR_DOM"/>
    <property type="match status" value="1"/>
</dbReference>
<accession>A0ABS0LFP8</accession>
<name>A0ABS0LFP8_9CORY</name>
<organism evidence="7 8">
    <name type="scientific">Corynebacterium belfantii</name>
    <dbReference type="NCBI Taxonomy" id="2014537"/>
    <lineage>
        <taxon>Bacteria</taxon>
        <taxon>Bacillati</taxon>
        <taxon>Actinomycetota</taxon>
        <taxon>Actinomycetes</taxon>
        <taxon>Mycobacteriales</taxon>
        <taxon>Corynebacteriaceae</taxon>
        <taxon>Corynebacterium</taxon>
    </lineage>
</organism>
<dbReference type="InterPro" id="IPR050399">
    <property type="entry name" value="HPr"/>
</dbReference>
<dbReference type="PRINTS" id="PR00107">
    <property type="entry name" value="PHOSPHOCPHPR"/>
</dbReference>
<reference evidence="7 8" key="1">
    <citation type="journal article" date="2020" name="J. Clin. Microbiol.">
        <title>Assessing the Genetic Diversity of Austrian Corynebacterium diphtheriae Clinical Isolates, 2011-2019.</title>
        <authorList>
            <person name="Schaeffer J."/>
            <person name="Huhulescu S."/>
            <person name="Stoeger A."/>
            <person name="Allerberger F."/>
            <person name="Ruppitsch W."/>
        </authorList>
    </citation>
    <scope>NUCLEOTIDE SEQUENCE [LARGE SCALE GENOMIC DNA]</scope>
    <source>
        <strain evidence="7 8">04-17</strain>
    </source>
</reference>
<protein>
    <recommendedName>
        <fullName evidence="3">Phosphocarrier protein HPr</fullName>
    </recommendedName>
</protein>
<dbReference type="InterPro" id="IPR000032">
    <property type="entry name" value="HPr-like"/>
</dbReference>
<evidence type="ECO:0000256" key="1">
    <source>
        <dbReference type="ARBA" id="ARBA00003681"/>
    </source>
</evidence>
<comment type="caution">
    <text evidence="7">The sequence shown here is derived from an EMBL/GenBank/DDBJ whole genome shotgun (WGS) entry which is preliminary data.</text>
</comment>
<evidence type="ECO:0000256" key="5">
    <source>
        <dbReference type="ARBA" id="ARBA00022683"/>
    </source>
</evidence>
<dbReference type="PROSITE" id="PS00369">
    <property type="entry name" value="PTS_HPR_HIS"/>
    <property type="match status" value="1"/>
</dbReference>
<keyword evidence="8" id="KW-1185">Reference proteome</keyword>
<dbReference type="Proteomes" id="UP000615580">
    <property type="component" value="Unassembled WGS sequence"/>
</dbReference>
<keyword evidence="4" id="KW-0963">Cytoplasm</keyword>
<comment type="function">
    <text evidence="1">General (non sugar-specific) component of the phosphoenolpyruvate-dependent sugar phosphotransferase system (sugar PTS). This major carbohydrate active-transport system catalyzes the phosphorylation of incoming sugar substrates concomitantly with their translocation across the cell membrane. The phosphoryl group from phosphoenolpyruvate (PEP) is transferred to the phosphoryl carrier protein HPr by enzyme I. Phospho-HPr then transfers it to the PTS EIIA domain.</text>
</comment>
<keyword evidence="5" id="KW-0598">Phosphotransferase system</keyword>
<dbReference type="Pfam" id="PF00381">
    <property type="entry name" value="PTS-HPr"/>
    <property type="match status" value="1"/>
</dbReference>
<sequence length="87" mass="9283">MVTRTVKIASKVGLHARPASIFVDAAEESDYDITISFDGEEADATSILDVMALGAMHGDEVTLSAEEDEAAADLDRLVELLSQDLES</sequence>
<evidence type="ECO:0000313" key="7">
    <source>
        <dbReference type="EMBL" id="MBG9355417.1"/>
    </source>
</evidence>
<evidence type="ECO:0000259" key="6">
    <source>
        <dbReference type="PROSITE" id="PS51350"/>
    </source>
</evidence>
<dbReference type="InterPro" id="IPR035895">
    <property type="entry name" value="HPr-like_sf"/>
</dbReference>
<dbReference type="PANTHER" id="PTHR33705:SF2">
    <property type="entry name" value="PHOSPHOCARRIER PROTEIN NPR"/>
    <property type="match status" value="1"/>
</dbReference>